<evidence type="ECO:0000313" key="2">
    <source>
        <dbReference type="Proteomes" id="UP000194450"/>
    </source>
</evidence>
<name>A0A1Y6EXJ2_9GAMM</name>
<gene>
    <name evidence="1" type="ORF">SAMN06297229_1155</name>
</gene>
<dbReference type="PROSITE" id="PS51257">
    <property type="entry name" value="PROKAR_LIPOPROTEIN"/>
    <property type="match status" value="1"/>
</dbReference>
<accession>A0A1Y6EXJ2</accession>
<sequence>MKSALVALSTLFFIGGCSTYDIQPVDASEYESQCVSQCAENYSECTANNPDVELQETTLRACQEDYSDCVQACPRGDTP</sequence>
<keyword evidence="2" id="KW-1185">Reference proteome</keyword>
<proteinExistence type="predicted"/>
<protein>
    <submittedName>
        <fullName evidence="1">Uncharacterized protein</fullName>
    </submittedName>
</protein>
<dbReference type="Proteomes" id="UP000194450">
    <property type="component" value="Unassembled WGS sequence"/>
</dbReference>
<dbReference type="AlphaFoldDB" id="A0A1Y6EXJ2"/>
<dbReference type="RefSeq" id="WP_086434260.1">
    <property type="nucleotide sequence ID" value="NZ_FXWH01000001.1"/>
</dbReference>
<evidence type="ECO:0000313" key="1">
    <source>
        <dbReference type="EMBL" id="SMQ64993.1"/>
    </source>
</evidence>
<organism evidence="1 2">
    <name type="scientific">Pseudidiomarina planktonica</name>
    <dbReference type="NCBI Taxonomy" id="1323738"/>
    <lineage>
        <taxon>Bacteria</taxon>
        <taxon>Pseudomonadati</taxon>
        <taxon>Pseudomonadota</taxon>
        <taxon>Gammaproteobacteria</taxon>
        <taxon>Alteromonadales</taxon>
        <taxon>Idiomarinaceae</taxon>
        <taxon>Pseudidiomarina</taxon>
    </lineage>
</organism>
<dbReference type="EMBL" id="FXWH01000001">
    <property type="protein sequence ID" value="SMQ64993.1"/>
    <property type="molecule type" value="Genomic_DNA"/>
</dbReference>
<reference evidence="2" key="1">
    <citation type="submission" date="2017-04" db="EMBL/GenBank/DDBJ databases">
        <authorList>
            <person name="Varghese N."/>
            <person name="Submissions S."/>
        </authorList>
    </citation>
    <scope>NUCLEOTIDE SEQUENCE [LARGE SCALE GENOMIC DNA]</scope>
</reference>